<sequence length="333" mass="36257">MLDAINNNNKSITGAITDSRPAVNDLLNVQTKALSASVESNRLLGVGIAALDVSNDALSNIANLTRDLNNKTANEVSQSVESNRLLGQGVAALDVSNDALSNIADLTQDLNNTVTTKSDHIADEIIKNTDELKLQTAQQEQITESQLASNDLLTGINASTDKTNELLANIDKSISSSSSITSNELSEMLGSLSKDNKNNNDDIIKKLDELERNANKHDLTYGNLTAMANSADSLVDANLEEYQNFIEGKIATALNETPMTEALFDKVKEFANELIPISSTCQNLSFGDYFTVECSKFQKFRDIFGFFIYVYTALTLIDILFTGIVPNPARKPY</sequence>
<name>A0AAX0YXY6_9GAMM</name>
<keyword evidence="2" id="KW-1133">Transmembrane helix</keyword>
<comment type="caution">
    <text evidence="3">The sequence shown here is derived from an EMBL/GenBank/DDBJ whole genome shotgun (WGS) entry which is preliminary data.</text>
</comment>
<keyword evidence="4" id="KW-1185">Reference proteome</keyword>
<dbReference type="Proteomes" id="UP000240728">
    <property type="component" value="Unassembled WGS sequence"/>
</dbReference>
<accession>A0AAX0YXY6</accession>
<evidence type="ECO:0000313" key="3">
    <source>
        <dbReference type="EMBL" id="PSX46078.1"/>
    </source>
</evidence>
<feature type="coiled-coil region" evidence="1">
    <location>
        <begin position="193"/>
        <end position="220"/>
    </location>
</feature>
<evidence type="ECO:0000256" key="1">
    <source>
        <dbReference type="SAM" id="Coils"/>
    </source>
</evidence>
<evidence type="ECO:0000256" key="2">
    <source>
        <dbReference type="SAM" id="Phobius"/>
    </source>
</evidence>
<evidence type="ECO:0008006" key="5">
    <source>
        <dbReference type="Google" id="ProtNLM"/>
    </source>
</evidence>
<proteinExistence type="predicted"/>
<reference evidence="3 4" key="1">
    <citation type="submission" date="2018-01" db="EMBL/GenBank/DDBJ databases">
        <title>Whole genome sequencing of Histamine producing bacteria.</title>
        <authorList>
            <person name="Butler K."/>
        </authorList>
    </citation>
    <scope>NUCLEOTIDE SEQUENCE [LARGE SCALE GENOMIC DNA]</scope>
    <source>
        <strain evidence="3 4">A1-4</strain>
    </source>
</reference>
<dbReference type="AlphaFoldDB" id="A0AAX0YXY6"/>
<keyword evidence="1" id="KW-0175">Coiled coil</keyword>
<keyword evidence="2" id="KW-0812">Transmembrane</keyword>
<dbReference type="EMBL" id="PYOZ01000002">
    <property type="protein sequence ID" value="PSX46078.1"/>
    <property type="molecule type" value="Genomic_DNA"/>
</dbReference>
<organism evidence="3 4">
    <name type="scientific">Photobacterium kishitanii</name>
    <dbReference type="NCBI Taxonomy" id="318456"/>
    <lineage>
        <taxon>Bacteria</taxon>
        <taxon>Pseudomonadati</taxon>
        <taxon>Pseudomonadota</taxon>
        <taxon>Gammaproteobacteria</taxon>
        <taxon>Vibrionales</taxon>
        <taxon>Vibrionaceae</taxon>
        <taxon>Photobacterium</taxon>
    </lineage>
</organism>
<keyword evidence="2" id="KW-0472">Membrane</keyword>
<evidence type="ECO:0000313" key="4">
    <source>
        <dbReference type="Proteomes" id="UP000240728"/>
    </source>
</evidence>
<gene>
    <name evidence="3" type="ORF">C0W53_03850</name>
</gene>
<protein>
    <recommendedName>
        <fullName evidence="5">Methyl-accepting transducer domain-containing protein</fullName>
    </recommendedName>
</protein>
<feature type="transmembrane region" description="Helical" evidence="2">
    <location>
        <begin position="303"/>
        <end position="325"/>
    </location>
</feature>